<gene>
    <name evidence="1" type="ORF">HZH66_004147</name>
</gene>
<dbReference type="AlphaFoldDB" id="A0A834KJK5"/>
<dbReference type="Proteomes" id="UP000614350">
    <property type="component" value="Unassembled WGS sequence"/>
</dbReference>
<comment type="caution">
    <text evidence="1">The sequence shown here is derived from an EMBL/GenBank/DDBJ whole genome shotgun (WGS) entry which is preliminary data.</text>
</comment>
<proteinExistence type="predicted"/>
<dbReference type="EMBL" id="JACSEA010000003">
    <property type="protein sequence ID" value="KAF7405241.1"/>
    <property type="molecule type" value="Genomic_DNA"/>
</dbReference>
<accession>A0A834KJK5</accession>
<protein>
    <submittedName>
        <fullName evidence="1">Uncharacterized protein</fullName>
    </submittedName>
</protein>
<organism evidence="1 2">
    <name type="scientific">Vespula vulgaris</name>
    <name type="common">Yellow jacket</name>
    <name type="synonym">Wasp</name>
    <dbReference type="NCBI Taxonomy" id="7454"/>
    <lineage>
        <taxon>Eukaryota</taxon>
        <taxon>Metazoa</taxon>
        <taxon>Ecdysozoa</taxon>
        <taxon>Arthropoda</taxon>
        <taxon>Hexapoda</taxon>
        <taxon>Insecta</taxon>
        <taxon>Pterygota</taxon>
        <taxon>Neoptera</taxon>
        <taxon>Endopterygota</taxon>
        <taxon>Hymenoptera</taxon>
        <taxon>Apocrita</taxon>
        <taxon>Aculeata</taxon>
        <taxon>Vespoidea</taxon>
        <taxon>Vespidae</taxon>
        <taxon>Vespinae</taxon>
        <taxon>Vespula</taxon>
    </lineage>
</organism>
<evidence type="ECO:0000313" key="2">
    <source>
        <dbReference type="Proteomes" id="UP000614350"/>
    </source>
</evidence>
<reference evidence="1" key="1">
    <citation type="journal article" date="2020" name="G3 (Bethesda)">
        <title>High-Quality Assemblies for Three Invasive Social Wasps from the &lt;i&gt;Vespula&lt;/i&gt; Genus.</title>
        <authorList>
            <person name="Harrop T.W.R."/>
            <person name="Guhlin J."/>
            <person name="McLaughlin G.M."/>
            <person name="Permina E."/>
            <person name="Stockwell P."/>
            <person name="Gilligan J."/>
            <person name="Le Lec M.F."/>
            <person name="Gruber M.A.M."/>
            <person name="Quinn O."/>
            <person name="Lovegrove M."/>
            <person name="Duncan E.J."/>
            <person name="Remnant E.J."/>
            <person name="Van Eeckhoven J."/>
            <person name="Graham B."/>
            <person name="Knapp R.A."/>
            <person name="Langford K.W."/>
            <person name="Kronenberg Z."/>
            <person name="Press M.O."/>
            <person name="Eacker S.M."/>
            <person name="Wilson-Rankin E.E."/>
            <person name="Purcell J."/>
            <person name="Lester P.J."/>
            <person name="Dearden P.K."/>
        </authorList>
    </citation>
    <scope>NUCLEOTIDE SEQUENCE</scope>
    <source>
        <strain evidence="1">Marl-1</strain>
    </source>
</reference>
<keyword evidence="2" id="KW-1185">Reference proteome</keyword>
<name>A0A834KJK5_VESVU</name>
<sequence length="70" mass="7776">MEKSKRVDRSKLSKRQIPSAGTFYGTANEGYVLIHSGDPRGVSTTLTDRSGIQLNHLLRDTAEDLMQCHS</sequence>
<evidence type="ECO:0000313" key="1">
    <source>
        <dbReference type="EMBL" id="KAF7405241.1"/>
    </source>
</evidence>